<proteinExistence type="predicted"/>
<accession>A0ACC0YI57</accession>
<evidence type="ECO:0000313" key="1">
    <source>
        <dbReference type="EMBL" id="KAJ0037963.1"/>
    </source>
</evidence>
<dbReference type="EMBL" id="CM047741">
    <property type="protein sequence ID" value="KAJ0037963.1"/>
    <property type="molecule type" value="Genomic_DNA"/>
</dbReference>
<organism evidence="1 2">
    <name type="scientific">Pistacia integerrima</name>
    <dbReference type="NCBI Taxonomy" id="434235"/>
    <lineage>
        <taxon>Eukaryota</taxon>
        <taxon>Viridiplantae</taxon>
        <taxon>Streptophyta</taxon>
        <taxon>Embryophyta</taxon>
        <taxon>Tracheophyta</taxon>
        <taxon>Spermatophyta</taxon>
        <taxon>Magnoliopsida</taxon>
        <taxon>eudicotyledons</taxon>
        <taxon>Gunneridae</taxon>
        <taxon>Pentapetalae</taxon>
        <taxon>rosids</taxon>
        <taxon>malvids</taxon>
        <taxon>Sapindales</taxon>
        <taxon>Anacardiaceae</taxon>
        <taxon>Pistacia</taxon>
    </lineage>
</organism>
<sequence length="24" mass="2954">MVCYAPMMMVLVTWMETLMRWGWS</sequence>
<evidence type="ECO:0000313" key="2">
    <source>
        <dbReference type="Proteomes" id="UP001163603"/>
    </source>
</evidence>
<name>A0ACC0YI57_9ROSI</name>
<keyword evidence="2" id="KW-1185">Reference proteome</keyword>
<dbReference type="Proteomes" id="UP001163603">
    <property type="component" value="Chromosome 6"/>
</dbReference>
<gene>
    <name evidence="1" type="ORF">Pint_22530</name>
</gene>
<protein>
    <submittedName>
        <fullName evidence="1">Uncharacterized protein</fullName>
    </submittedName>
</protein>
<reference evidence="2" key="1">
    <citation type="journal article" date="2023" name="G3 (Bethesda)">
        <title>Genome assembly and association tests identify interacting loci associated with vigor, precocity, and sex in interspecific pistachio rootstocks.</title>
        <authorList>
            <person name="Palmer W."/>
            <person name="Jacygrad E."/>
            <person name="Sagayaradj S."/>
            <person name="Cavanaugh K."/>
            <person name="Han R."/>
            <person name="Bertier L."/>
            <person name="Beede B."/>
            <person name="Kafkas S."/>
            <person name="Golino D."/>
            <person name="Preece J."/>
            <person name="Michelmore R."/>
        </authorList>
    </citation>
    <scope>NUCLEOTIDE SEQUENCE [LARGE SCALE GENOMIC DNA]</scope>
</reference>
<comment type="caution">
    <text evidence="1">The sequence shown here is derived from an EMBL/GenBank/DDBJ whole genome shotgun (WGS) entry which is preliminary data.</text>
</comment>